<dbReference type="CDD" id="cd06550">
    <property type="entry name" value="TM_ABC_iron-siderophores_like"/>
    <property type="match status" value="2"/>
</dbReference>
<dbReference type="FunFam" id="1.10.3470.10:FF:000001">
    <property type="entry name" value="Vitamin B12 ABC transporter permease BtuC"/>
    <property type="match status" value="1"/>
</dbReference>
<dbReference type="GO" id="GO:0022857">
    <property type="term" value="F:transmembrane transporter activity"/>
    <property type="evidence" value="ECO:0007669"/>
    <property type="project" value="InterPro"/>
</dbReference>
<feature type="transmembrane region" description="Helical" evidence="8">
    <location>
        <begin position="69"/>
        <end position="89"/>
    </location>
</feature>
<dbReference type="EMBL" id="JACXIY010000009">
    <property type="protein sequence ID" value="MBD2868348.1"/>
    <property type="molecule type" value="Genomic_DNA"/>
</dbReference>
<feature type="transmembrane region" description="Helical" evidence="8">
    <location>
        <begin position="284"/>
        <end position="306"/>
    </location>
</feature>
<dbReference type="Gene3D" id="1.10.3470.10">
    <property type="entry name" value="ABC transporter involved in vitamin B12 uptake, BtuC"/>
    <property type="match status" value="2"/>
</dbReference>
<dbReference type="PANTHER" id="PTHR30472">
    <property type="entry name" value="FERRIC ENTEROBACTIN TRANSPORT SYSTEM PERMEASE PROTEIN"/>
    <property type="match status" value="1"/>
</dbReference>
<feature type="transmembrane region" description="Helical" evidence="8">
    <location>
        <begin position="471"/>
        <end position="490"/>
    </location>
</feature>
<proteinExistence type="inferred from homology"/>
<dbReference type="RefSeq" id="WP_190859580.1">
    <property type="nucleotide sequence ID" value="NZ_JACXIY010000009.1"/>
</dbReference>
<name>A0A927CHT2_9BACL</name>
<keyword evidence="6 8" id="KW-1133">Transmembrane helix</keyword>
<evidence type="ECO:0000256" key="8">
    <source>
        <dbReference type="SAM" id="Phobius"/>
    </source>
</evidence>
<comment type="similarity">
    <text evidence="2">Belongs to the binding-protein-dependent transport system permease family. FecCD subfamily.</text>
</comment>
<keyword evidence="10" id="KW-1185">Reference proteome</keyword>
<feature type="transmembrane region" description="Helical" evidence="8">
    <location>
        <begin position="445"/>
        <end position="464"/>
    </location>
</feature>
<feature type="transmembrane region" description="Helical" evidence="8">
    <location>
        <begin position="157"/>
        <end position="179"/>
    </location>
</feature>
<evidence type="ECO:0000256" key="6">
    <source>
        <dbReference type="ARBA" id="ARBA00022989"/>
    </source>
</evidence>
<evidence type="ECO:0000256" key="4">
    <source>
        <dbReference type="ARBA" id="ARBA00022475"/>
    </source>
</evidence>
<evidence type="ECO:0000256" key="5">
    <source>
        <dbReference type="ARBA" id="ARBA00022692"/>
    </source>
</evidence>
<evidence type="ECO:0000256" key="1">
    <source>
        <dbReference type="ARBA" id="ARBA00004651"/>
    </source>
</evidence>
<keyword evidence="5 8" id="KW-0812">Transmembrane</keyword>
<feature type="transmembrane region" description="Helical" evidence="8">
    <location>
        <begin position="631"/>
        <end position="649"/>
    </location>
</feature>
<dbReference type="NCBIfam" id="NF007871">
    <property type="entry name" value="PRK10577.2-2"/>
    <property type="match status" value="1"/>
</dbReference>
<comment type="subcellular location">
    <subcellularLocation>
        <location evidence="1">Cell membrane</location>
        <topology evidence="1">Multi-pass membrane protein</topology>
    </subcellularLocation>
</comment>
<keyword evidence="7 8" id="KW-0472">Membrane</keyword>
<dbReference type="GO" id="GO:0005886">
    <property type="term" value="C:plasma membrane"/>
    <property type="evidence" value="ECO:0007669"/>
    <property type="project" value="UniProtKB-SubCell"/>
</dbReference>
<feature type="transmembrane region" description="Helical" evidence="8">
    <location>
        <begin position="496"/>
        <end position="516"/>
    </location>
</feature>
<feature type="transmembrane region" description="Helical" evidence="8">
    <location>
        <begin position="661"/>
        <end position="677"/>
    </location>
</feature>
<keyword evidence="3" id="KW-0813">Transport</keyword>
<accession>A0A927CHT2</accession>
<feature type="transmembrane region" description="Helical" evidence="8">
    <location>
        <begin position="313"/>
        <end position="335"/>
    </location>
</feature>
<feature type="transmembrane region" description="Helical" evidence="8">
    <location>
        <begin position="359"/>
        <end position="382"/>
    </location>
</feature>
<evidence type="ECO:0000313" key="10">
    <source>
        <dbReference type="Proteomes" id="UP000632125"/>
    </source>
</evidence>
<sequence length="686" mass="71572">MSRIHARKHMQQSMKSPLLLSAAGLLLLVALSAFHLTQGDADLPLKTVVNALLTDDNAMEHQIVWSLRMPRTVIGILVGGALAVAGALLQNATRNPLASAATLGINAGAFFALTVCTIYLPALASKFPLIMTFSGAALAAVLAFAMAGGTKASPVRLALSGMIVTMTLSSIIAALQLFYEQKTMGLFVWGSGSLVQNGWDGVVHAWPWLTAGLIAALLMSGKWDLMEMDEDTVTSLGQKAWQLRFAGLAIAVLLAAVAVSVVGPIGFVGLIAPHLMRMLGAKRFIALLPTSFIWGSVIVIAADVVAMQFKHSLGPLPAGAVTALIGGPWLVWLVLRTVKAKREGAPEQASAASHTLSKIPYPALVAALAILLIAGIIVSLAFGSLKLPIGDVIGALLGNGEAGVKRMVVEMRLPRTLVAALAGAALAVSGLLLQGVVRNPLADPSIIGVTAGASVGAMTILGVFTGLSIQWLPAGAFAGAVLVSAIVFWLGRRSGFQPAVVALLGLGVSAVGSAIVQILVIRMKLTVASALVWLAGTTYARTWEDFWQLIYWPVILLPIAWLLARRIDVLQFADATITNLGLKVDRTRLWVGGLGVALAAAAVSVVGAIGFVGLIAPHMTRALVGPHYRKLVPLTALLGALLLVLADLLGRSLFAPKEIPSGLIAALIGAPYFMWLMRRAGGGNKK</sequence>
<dbReference type="Proteomes" id="UP000632125">
    <property type="component" value="Unassembled WGS sequence"/>
</dbReference>
<dbReference type="InterPro" id="IPR037294">
    <property type="entry name" value="ABC_BtuC-like"/>
</dbReference>
<feature type="transmembrane region" description="Helical" evidence="8">
    <location>
        <begin position="127"/>
        <end position="145"/>
    </location>
</feature>
<dbReference type="GO" id="GO:0033214">
    <property type="term" value="P:siderophore-iron import into cell"/>
    <property type="evidence" value="ECO:0007669"/>
    <property type="project" value="TreeGrafter"/>
</dbReference>
<evidence type="ECO:0000256" key="2">
    <source>
        <dbReference type="ARBA" id="ARBA00007935"/>
    </source>
</evidence>
<keyword evidence="4" id="KW-1003">Cell membrane</keyword>
<feature type="transmembrane region" description="Helical" evidence="8">
    <location>
        <begin position="101"/>
        <end position="121"/>
    </location>
</feature>
<gene>
    <name evidence="9" type="primary">fhuB</name>
    <name evidence="9" type="ORF">IDH41_07160</name>
</gene>
<feature type="transmembrane region" description="Helical" evidence="8">
    <location>
        <begin position="589"/>
        <end position="616"/>
    </location>
</feature>
<evidence type="ECO:0000256" key="7">
    <source>
        <dbReference type="ARBA" id="ARBA00023136"/>
    </source>
</evidence>
<dbReference type="InterPro" id="IPR000522">
    <property type="entry name" value="ABC_transptr_permease_BtuC"/>
</dbReference>
<feature type="transmembrane region" description="Helical" evidence="8">
    <location>
        <begin position="245"/>
        <end position="272"/>
    </location>
</feature>
<dbReference type="PANTHER" id="PTHR30472:SF37">
    <property type="entry name" value="FE(3+) DICITRATE TRANSPORT SYSTEM PERMEASE PROTEIN FECD-RELATED"/>
    <property type="match status" value="1"/>
</dbReference>
<evidence type="ECO:0000313" key="9">
    <source>
        <dbReference type="EMBL" id="MBD2868348.1"/>
    </source>
</evidence>
<feature type="transmembrane region" description="Helical" evidence="8">
    <location>
        <begin position="416"/>
        <end position="433"/>
    </location>
</feature>
<evidence type="ECO:0000256" key="3">
    <source>
        <dbReference type="ARBA" id="ARBA00022448"/>
    </source>
</evidence>
<feature type="transmembrane region" description="Helical" evidence="8">
    <location>
        <begin position="546"/>
        <end position="564"/>
    </location>
</feature>
<protein>
    <submittedName>
        <fullName evidence="9">Fe(3+)-hydroxamate ABC transporter permease FhuB</fullName>
    </submittedName>
</protein>
<reference evidence="9" key="1">
    <citation type="submission" date="2020-09" db="EMBL/GenBank/DDBJ databases">
        <title>A novel bacterium of genus Paenibacillus, isolated from South China Sea.</title>
        <authorList>
            <person name="Huang H."/>
            <person name="Mo K."/>
            <person name="Hu Y."/>
        </authorList>
    </citation>
    <scope>NUCLEOTIDE SEQUENCE</scope>
    <source>
        <strain evidence="9">IB182493</strain>
    </source>
</reference>
<comment type="caution">
    <text evidence="9">The sequence shown here is derived from an EMBL/GenBank/DDBJ whole genome shotgun (WGS) entry which is preliminary data.</text>
</comment>
<dbReference type="Pfam" id="PF01032">
    <property type="entry name" value="FecCD"/>
    <property type="match status" value="2"/>
</dbReference>
<dbReference type="AlphaFoldDB" id="A0A927CHT2"/>
<dbReference type="SUPFAM" id="SSF81345">
    <property type="entry name" value="ABC transporter involved in vitamin B12 uptake, BtuC"/>
    <property type="match status" value="2"/>
</dbReference>
<organism evidence="9 10">
    <name type="scientific">Paenibacillus arenilitoris</name>
    <dbReference type="NCBI Taxonomy" id="2772299"/>
    <lineage>
        <taxon>Bacteria</taxon>
        <taxon>Bacillati</taxon>
        <taxon>Bacillota</taxon>
        <taxon>Bacilli</taxon>
        <taxon>Bacillales</taxon>
        <taxon>Paenibacillaceae</taxon>
        <taxon>Paenibacillus</taxon>
    </lineage>
</organism>